<feature type="region of interest" description="Disordered" evidence="1">
    <location>
        <begin position="124"/>
        <end position="143"/>
    </location>
</feature>
<evidence type="ECO:0000256" key="1">
    <source>
        <dbReference type="SAM" id="MobiDB-lite"/>
    </source>
</evidence>
<name>A0A845MD16_9PROT</name>
<evidence type="ECO:0000313" key="4">
    <source>
        <dbReference type="EMBL" id="MZR21585.1"/>
    </source>
</evidence>
<evidence type="ECO:0000313" key="5">
    <source>
        <dbReference type="Proteomes" id="UP000445696"/>
    </source>
</evidence>
<evidence type="ECO:0000256" key="2">
    <source>
        <dbReference type="SAM" id="Phobius"/>
    </source>
</evidence>
<proteinExistence type="predicted"/>
<comment type="caution">
    <text evidence="4">The sequence shown here is derived from an EMBL/GenBank/DDBJ whole genome shotgun (WGS) entry which is preliminary data.</text>
</comment>
<dbReference type="Pfam" id="PF21939">
    <property type="entry name" value="Gp10_C"/>
    <property type="match status" value="1"/>
</dbReference>
<gene>
    <name evidence="4" type="ORF">GQF03_04520</name>
</gene>
<feature type="domain" description="Baseplate structural protein Gp10 C-terminal" evidence="3">
    <location>
        <begin position="65"/>
        <end position="169"/>
    </location>
</feature>
<keyword evidence="2" id="KW-0812">Transmembrane</keyword>
<protein>
    <recommendedName>
        <fullName evidence="3">Baseplate structural protein Gp10 C-terminal domain-containing protein</fullName>
    </recommendedName>
</protein>
<keyword evidence="2" id="KW-1133">Transmembrane helix</keyword>
<organism evidence="4 5">
    <name type="scientific">Sneathiella chungangensis</name>
    <dbReference type="NCBI Taxonomy" id="1418234"/>
    <lineage>
        <taxon>Bacteria</taxon>
        <taxon>Pseudomonadati</taxon>
        <taxon>Pseudomonadota</taxon>
        <taxon>Alphaproteobacteria</taxon>
        <taxon>Sneathiellales</taxon>
        <taxon>Sneathiellaceae</taxon>
        <taxon>Sneathiella</taxon>
    </lineage>
</organism>
<feature type="transmembrane region" description="Helical" evidence="2">
    <location>
        <begin position="6"/>
        <end position="28"/>
    </location>
</feature>
<dbReference type="EMBL" id="WTVA01000001">
    <property type="protein sequence ID" value="MZR21585.1"/>
    <property type="molecule type" value="Genomic_DNA"/>
</dbReference>
<evidence type="ECO:0000259" key="3">
    <source>
        <dbReference type="Pfam" id="PF21939"/>
    </source>
</evidence>
<dbReference type="OrthoDB" id="9810174at2"/>
<dbReference type="AlphaFoldDB" id="A0A845MD16"/>
<accession>A0A845MD16</accession>
<dbReference type="SUPFAM" id="SSF88874">
    <property type="entry name" value="Receptor-binding domain of short tail fibre protein gp12"/>
    <property type="match status" value="1"/>
</dbReference>
<dbReference type="Proteomes" id="UP000445696">
    <property type="component" value="Unassembled WGS sequence"/>
</dbReference>
<reference evidence="4 5" key="1">
    <citation type="journal article" date="2014" name="Int. J. Syst. Evol. Microbiol.">
        <title>Sneathiella chungangensis sp. nov., isolated from a marine sand, and emended description of the genus Sneathiella.</title>
        <authorList>
            <person name="Siamphan C."/>
            <person name="Kim H."/>
            <person name="Lee J.S."/>
            <person name="Kim W."/>
        </authorList>
    </citation>
    <scope>NUCLEOTIDE SEQUENCE [LARGE SCALE GENOMIC DNA]</scope>
    <source>
        <strain evidence="4 5">KCTC 32476</strain>
    </source>
</reference>
<sequence length="176" mass="17824">MDWIKVGIGALVGGAVAAVITSLLVFYFDKPAASSGGGTDVASGAVMAFDGVSSCPSGWSLYTKAASRVIVGAATSSPGKGADGQALSAHKAGTSGGQENVTLAAANLPPHTHQYEDIFYSENGGTVSVPNNEGSKGSDNDNKGYQMTRTTMTDKTSPAAIPVMPPFIALTYCVKS</sequence>
<feature type="compositionally biased region" description="Polar residues" evidence="1">
    <location>
        <begin position="124"/>
        <end position="135"/>
    </location>
</feature>
<keyword evidence="2" id="KW-0472">Membrane</keyword>
<dbReference type="RefSeq" id="WP_161337969.1">
    <property type="nucleotide sequence ID" value="NZ_JBHSDG010000002.1"/>
</dbReference>
<keyword evidence="5" id="KW-1185">Reference proteome</keyword>
<dbReference type="InterPro" id="IPR053827">
    <property type="entry name" value="Gp10_C"/>
</dbReference>